<reference evidence="2 3" key="1">
    <citation type="journal article" date="2015" name="Genome Announc.">
        <title>Draft Genome Sequence of the Thermophile Thermus filiformis ATCC 43280, Producer of Carotenoid-(Di)glucoside-Branched Fatty Acid (Di)esters and Source of Hyperthermostable Enzymes of Biotechnological Interest.</title>
        <authorList>
            <person name="Mandelli F."/>
            <person name="Oliveira Ramires B."/>
            <person name="Couger M.B."/>
            <person name="Paixao D.A."/>
            <person name="Camilo C.M."/>
            <person name="Polikarpov I."/>
            <person name="Prade R."/>
            <person name="Riano-Pachon D.M."/>
            <person name="Squina F.M."/>
        </authorList>
    </citation>
    <scope>NUCLEOTIDE SEQUENCE [LARGE SCALE GENOMIC DNA]</scope>
    <source>
        <strain evidence="2 3">ATCC 43280</strain>
    </source>
</reference>
<dbReference type="STRING" id="276.THFILI_02450"/>
<evidence type="ECO:0000313" key="3">
    <source>
        <dbReference type="Proteomes" id="UP000030364"/>
    </source>
</evidence>
<proteinExistence type="predicted"/>
<keyword evidence="3" id="KW-1185">Reference proteome</keyword>
<accession>A0A0A2WQS7</accession>
<dbReference type="AlphaFoldDB" id="A0A0A2WQS7"/>
<gene>
    <name evidence="2" type="ORF">THFILI_02450</name>
</gene>
<comment type="caution">
    <text evidence="2">The sequence shown here is derived from an EMBL/GenBank/DDBJ whole genome shotgun (WGS) entry which is preliminary data.</text>
</comment>
<evidence type="ECO:0000259" key="1">
    <source>
        <dbReference type="Pfam" id="PF07866"/>
    </source>
</evidence>
<name>A0A0A2WQS7_THEFI</name>
<dbReference type="Gene3D" id="2.30.30.320">
    <property type="entry name" value="DUF1653-like domain"/>
    <property type="match status" value="1"/>
</dbReference>
<dbReference type="InterPro" id="IPR023387">
    <property type="entry name" value="DUF1653-like_dom"/>
</dbReference>
<dbReference type="PATRIC" id="fig|276.5.peg.1052"/>
<sequence length="70" mass="8084">MVRPGLYRHYKGGLYRVLLVARHSETEEEMVVYQALYGEMGYWVRPLGNFLEEVGGVPRFRPLDEELPGG</sequence>
<dbReference type="RefSeq" id="WP_038063692.1">
    <property type="nucleotide sequence ID" value="NZ_JPSL02000036.1"/>
</dbReference>
<feature type="domain" description="DUF1653" evidence="1">
    <location>
        <begin position="5"/>
        <end position="61"/>
    </location>
</feature>
<dbReference type="InterPro" id="IPR037135">
    <property type="entry name" value="DUF1653-like_dom_sf"/>
</dbReference>
<protein>
    <submittedName>
        <fullName evidence="2">TonB box-like protein</fullName>
    </submittedName>
</protein>
<dbReference type="Pfam" id="PF07866">
    <property type="entry name" value="DUF1653"/>
    <property type="match status" value="1"/>
</dbReference>
<dbReference type="Proteomes" id="UP000030364">
    <property type="component" value="Unassembled WGS sequence"/>
</dbReference>
<organism evidence="2 3">
    <name type="scientific">Thermus filiformis</name>
    <dbReference type="NCBI Taxonomy" id="276"/>
    <lineage>
        <taxon>Bacteria</taxon>
        <taxon>Thermotogati</taxon>
        <taxon>Deinococcota</taxon>
        <taxon>Deinococci</taxon>
        <taxon>Thermales</taxon>
        <taxon>Thermaceae</taxon>
        <taxon>Thermus</taxon>
    </lineage>
</organism>
<dbReference type="EMBL" id="JPSL02000036">
    <property type="protein sequence ID" value="KGQ22143.1"/>
    <property type="molecule type" value="Genomic_DNA"/>
</dbReference>
<evidence type="ECO:0000313" key="2">
    <source>
        <dbReference type="EMBL" id="KGQ22143.1"/>
    </source>
</evidence>